<dbReference type="Pfam" id="PF00361">
    <property type="entry name" value="Proton_antipo_M"/>
    <property type="match status" value="1"/>
</dbReference>
<keyword evidence="2" id="KW-1003">Cell membrane</keyword>
<dbReference type="EMBL" id="CAAHFH010000001">
    <property type="protein sequence ID" value="VGO20615.1"/>
    <property type="molecule type" value="Genomic_DNA"/>
</dbReference>
<dbReference type="InterPro" id="IPR001750">
    <property type="entry name" value="ND/Mrp_TM"/>
</dbReference>
<feature type="domain" description="NADH:quinone oxidoreductase/Mrp antiporter transmembrane" evidence="9">
    <location>
        <begin position="135"/>
        <end position="418"/>
    </location>
</feature>
<evidence type="ECO:0000256" key="4">
    <source>
        <dbReference type="ARBA" id="ARBA00022989"/>
    </source>
</evidence>
<dbReference type="GO" id="GO:0008137">
    <property type="term" value="F:NADH dehydrogenase (ubiquinone) activity"/>
    <property type="evidence" value="ECO:0007669"/>
    <property type="project" value="InterPro"/>
</dbReference>
<feature type="transmembrane region" description="Helical" evidence="8">
    <location>
        <begin position="648"/>
        <end position="670"/>
    </location>
</feature>
<feature type="transmembrane region" description="Helical" evidence="8">
    <location>
        <begin position="210"/>
        <end position="235"/>
    </location>
</feature>
<feature type="transmembrane region" description="Helical" evidence="8">
    <location>
        <begin position="432"/>
        <end position="460"/>
    </location>
</feature>
<evidence type="ECO:0000313" key="11">
    <source>
        <dbReference type="Proteomes" id="UP000346198"/>
    </source>
</evidence>
<dbReference type="PRINTS" id="PR01437">
    <property type="entry name" value="NUOXDRDTASE4"/>
</dbReference>
<keyword evidence="4 8" id="KW-1133">Transmembrane helix</keyword>
<gene>
    <name evidence="10" type="primary">hyfB_3</name>
    <name evidence="10" type="ORF">SCARR_02680</name>
</gene>
<dbReference type="PANTHER" id="PTHR42682:SF3">
    <property type="entry name" value="FORMATE HYDROGENLYASE SUBUNIT 3-RELATED"/>
    <property type="match status" value="1"/>
</dbReference>
<evidence type="ECO:0000256" key="1">
    <source>
        <dbReference type="ARBA" id="ARBA00004651"/>
    </source>
</evidence>
<dbReference type="Proteomes" id="UP000346198">
    <property type="component" value="Unassembled WGS sequence"/>
</dbReference>
<feature type="transmembrane region" description="Helical" evidence="8">
    <location>
        <begin position="247"/>
        <end position="268"/>
    </location>
</feature>
<feature type="transmembrane region" description="Helical" evidence="8">
    <location>
        <begin position="39"/>
        <end position="61"/>
    </location>
</feature>
<sequence length="676" mass="72273">MQNHLPILLVLGSAALSALSGLPALLLPRRSAAGQRIAATLMCAAAMAGLGGVALVFLHGTDAAVLPWQALGVAMPVVADALSAFFLVPVLVIGTLGSLYGLGYWPQAEHPENGRGLRLFWGLTVAGMSLLLVARHAVLFLMGWEIMAVSAFFLITTENNLPEVRAAGWVYFVATHLGTLALFALFALFHSVTGSFELRAIASSEAGIRLLSAMFLLTLLGFGVKAGVMPVHFWLPAAHANAPSHVSALLSGVMLKIGLYGIIRFVGFLPDPPIGWGVLVLTLGSCSGVLGVVFALGQHDLKRLLAYHSVENIGIIMMGFGLALIGRSWHQPLLVMLGMAGCLLHVWNHALFKSLLFLGAGSVIHACGTREIDRMGGLAKAMPWTAAFFLVGAIAICGLPPLNGFVSEWFIYLGLFHAVSDGTALSWSAAALAAPVLAIIGALALACFVKAFGAVFLGVARHPKTTHAHEVPLVMKLPMGVLAGCCVAIGLLPFLVTPMLSRAILAWDTEGLLQASCPLNLLAPLPAIALAGLVLCGACLALYFGLSRKIKKIDAPRMPTWACGYAQPTERMQYTASSFAQLLTGLFHFVLRSKIHAPEIESVFARPSRFETHLDEPVLDRNLLPMTQFFRKLFSKALPLQRGLTHQYLIYVALMLVALLVWTLPIKAIFARIFTR</sequence>
<keyword evidence="11" id="KW-1185">Reference proteome</keyword>
<evidence type="ECO:0000313" key="10">
    <source>
        <dbReference type="EMBL" id="VGO20615.1"/>
    </source>
</evidence>
<evidence type="ECO:0000256" key="8">
    <source>
        <dbReference type="SAM" id="Phobius"/>
    </source>
</evidence>
<feature type="transmembrane region" description="Helical" evidence="8">
    <location>
        <begin position="81"/>
        <end position="105"/>
    </location>
</feature>
<dbReference type="GO" id="GO:0016491">
    <property type="term" value="F:oxidoreductase activity"/>
    <property type="evidence" value="ECO:0007669"/>
    <property type="project" value="UniProtKB-KW"/>
</dbReference>
<feature type="transmembrane region" description="Helical" evidence="8">
    <location>
        <begin position="346"/>
        <end position="367"/>
    </location>
</feature>
<comment type="subcellular location">
    <subcellularLocation>
        <location evidence="1">Cell membrane</location>
        <topology evidence="1">Multi-pass membrane protein</topology>
    </subcellularLocation>
    <subcellularLocation>
        <location evidence="7">Membrane</location>
        <topology evidence="7">Multi-pass membrane protein</topology>
    </subcellularLocation>
</comment>
<feature type="transmembrane region" description="Helical" evidence="8">
    <location>
        <begin position="304"/>
        <end position="326"/>
    </location>
</feature>
<dbReference type="InterPro" id="IPR003918">
    <property type="entry name" value="NADH_UbQ_OxRdtase"/>
</dbReference>
<organism evidence="10 11">
    <name type="scientific">Pontiella sulfatireligans</name>
    <dbReference type="NCBI Taxonomy" id="2750658"/>
    <lineage>
        <taxon>Bacteria</taxon>
        <taxon>Pseudomonadati</taxon>
        <taxon>Kiritimatiellota</taxon>
        <taxon>Kiritimatiellia</taxon>
        <taxon>Kiritimatiellales</taxon>
        <taxon>Pontiellaceae</taxon>
        <taxon>Pontiella</taxon>
    </lineage>
</organism>
<evidence type="ECO:0000256" key="7">
    <source>
        <dbReference type="RuleBase" id="RU000320"/>
    </source>
</evidence>
<feature type="transmembrane region" description="Helical" evidence="8">
    <location>
        <begin position="274"/>
        <end position="297"/>
    </location>
</feature>
<proteinExistence type="predicted"/>
<dbReference type="PANTHER" id="PTHR42682">
    <property type="entry name" value="HYDROGENASE-4 COMPONENT F"/>
    <property type="match status" value="1"/>
</dbReference>
<reference evidence="10 11" key="1">
    <citation type="submission" date="2019-04" db="EMBL/GenBank/DDBJ databases">
        <authorList>
            <person name="Van Vliet M D."/>
        </authorList>
    </citation>
    <scope>NUCLEOTIDE SEQUENCE [LARGE SCALE GENOMIC DNA]</scope>
    <source>
        <strain evidence="10 11">F21</strain>
    </source>
</reference>
<feature type="transmembrane region" description="Helical" evidence="8">
    <location>
        <begin position="117"/>
        <end position="134"/>
    </location>
</feature>
<accession>A0A6C2UK58</accession>
<dbReference type="AlphaFoldDB" id="A0A6C2UK58"/>
<protein>
    <submittedName>
        <fullName evidence="10">Hydrogenase-4 component B</fullName>
    </submittedName>
</protein>
<dbReference type="GO" id="GO:0005886">
    <property type="term" value="C:plasma membrane"/>
    <property type="evidence" value="ECO:0007669"/>
    <property type="project" value="UniProtKB-SubCell"/>
</dbReference>
<dbReference type="GO" id="GO:0042773">
    <property type="term" value="P:ATP synthesis coupled electron transport"/>
    <property type="evidence" value="ECO:0007669"/>
    <property type="project" value="InterPro"/>
</dbReference>
<feature type="transmembrane region" description="Helical" evidence="8">
    <location>
        <begin position="6"/>
        <end position="27"/>
    </location>
</feature>
<evidence type="ECO:0000259" key="9">
    <source>
        <dbReference type="Pfam" id="PF00361"/>
    </source>
</evidence>
<dbReference type="InterPro" id="IPR052175">
    <property type="entry name" value="ComplexI-like_HydComp"/>
</dbReference>
<evidence type="ECO:0000256" key="6">
    <source>
        <dbReference type="ARBA" id="ARBA00023136"/>
    </source>
</evidence>
<keyword evidence="3 7" id="KW-0812">Transmembrane</keyword>
<name>A0A6C2UK58_9BACT</name>
<feature type="transmembrane region" description="Helical" evidence="8">
    <location>
        <begin position="388"/>
        <end position="412"/>
    </location>
</feature>
<evidence type="ECO:0000256" key="2">
    <source>
        <dbReference type="ARBA" id="ARBA00022475"/>
    </source>
</evidence>
<evidence type="ECO:0000256" key="3">
    <source>
        <dbReference type="ARBA" id="ARBA00022692"/>
    </source>
</evidence>
<dbReference type="RefSeq" id="WP_136062019.1">
    <property type="nucleotide sequence ID" value="NZ_CAAHFH010000001.1"/>
</dbReference>
<keyword evidence="5" id="KW-0560">Oxidoreductase</keyword>
<feature type="transmembrane region" description="Helical" evidence="8">
    <location>
        <begin position="169"/>
        <end position="190"/>
    </location>
</feature>
<feature type="transmembrane region" description="Helical" evidence="8">
    <location>
        <begin position="140"/>
        <end position="157"/>
    </location>
</feature>
<feature type="transmembrane region" description="Helical" evidence="8">
    <location>
        <begin position="521"/>
        <end position="544"/>
    </location>
</feature>
<keyword evidence="6 8" id="KW-0472">Membrane</keyword>
<feature type="transmembrane region" description="Helical" evidence="8">
    <location>
        <begin position="481"/>
        <end position="501"/>
    </location>
</feature>
<evidence type="ECO:0000256" key="5">
    <source>
        <dbReference type="ARBA" id="ARBA00023002"/>
    </source>
</evidence>